<dbReference type="Pfam" id="PF00230">
    <property type="entry name" value="MIP"/>
    <property type="match status" value="1"/>
</dbReference>
<dbReference type="OrthoDB" id="9807293at2"/>
<protein>
    <submittedName>
        <fullName evidence="9">Major intrinsic protein</fullName>
    </submittedName>
</protein>
<dbReference type="eggNOG" id="COG0580">
    <property type="taxonomic scope" value="Bacteria"/>
</dbReference>
<keyword evidence="10" id="KW-1185">Reference proteome</keyword>
<accession>I4W7C7</accession>
<dbReference type="GO" id="GO:0015250">
    <property type="term" value="F:water channel activity"/>
    <property type="evidence" value="ECO:0007669"/>
    <property type="project" value="TreeGrafter"/>
</dbReference>
<keyword evidence="4" id="KW-0677">Repeat</keyword>
<dbReference type="STRING" id="1163407.UU7_00475"/>
<feature type="transmembrane region" description="Helical" evidence="8">
    <location>
        <begin position="100"/>
        <end position="125"/>
    </location>
</feature>
<sequence length="251" mass="25699">MRTADRFDMHTCFFEHDPGLALFRRASAEFVGTLFLVLVIVGSGILSRRLASTPELALAVSAMATASALAGLIAALGNVSGGHFNPLITFLQWLGGERNLGCTLAYIAGQFVGGILGALLADALFGSDSATTVSPHALVTLGLSEIVASCGLMILVFGCSRSGRASSGPFAVAAWLMSAIVATPSASYANPAVTVSATFAFGPVALPSGLAILYLPAEVAGALIAFAIIAICYPRVATTVPADYTEESSHE</sequence>
<dbReference type="EMBL" id="AJXT01000003">
    <property type="protein sequence ID" value="EIL95368.1"/>
    <property type="molecule type" value="Genomic_DNA"/>
</dbReference>
<dbReference type="GO" id="GO:0012505">
    <property type="term" value="C:endomembrane system"/>
    <property type="evidence" value="ECO:0007669"/>
    <property type="project" value="UniProtKB-SubCell"/>
</dbReference>
<evidence type="ECO:0000256" key="3">
    <source>
        <dbReference type="ARBA" id="ARBA00022692"/>
    </source>
</evidence>
<keyword evidence="2 7" id="KW-0813">Transport</keyword>
<feature type="transmembrane region" description="Helical" evidence="8">
    <location>
        <begin position="56"/>
        <end position="79"/>
    </location>
</feature>
<evidence type="ECO:0000256" key="1">
    <source>
        <dbReference type="ARBA" id="ARBA00004127"/>
    </source>
</evidence>
<dbReference type="RefSeq" id="WP_007804314.1">
    <property type="nucleotide sequence ID" value="NZ_AJXT01000003.1"/>
</dbReference>
<dbReference type="PANTHER" id="PTHR45665">
    <property type="entry name" value="AQUAPORIN-8"/>
    <property type="match status" value="1"/>
</dbReference>
<dbReference type="InterPro" id="IPR034294">
    <property type="entry name" value="Aquaporin_transptr"/>
</dbReference>
<evidence type="ECO:0000256" key="6">
    <source>
        <dbReference type="ARBA" id="ARBA00023136"/>
    </source>
</evidence>
<dbReference type="PRINTS" id="PR00783">
    <property type="entry name" value="MINTRINSICP"/>
</dbReference>
<feature type="transmembrane region" description="Helical" evidence="8">
    <location>
        <begin position="170"/>
        <end position="189"/>
    </location>
</feature>
<evidence type="ECO:0000313" key="10">
    <source>
        <dbReference type="Proteomes" id="UP000003226"/>
    </source>
</evidence>
<feature type="transmembrane region" description="Helical" evidence="8">
    <location>
        <begin position="209"/>
        <end position="233"/>
    </location>
</feature>
<dbReference type="Gene3D" id="1.20.1080.10">
    <property type="entry name" value="Glycerol uptake facilitator protein"/>
    <property type="match status" value="1"/>
</dbReference>
<organism evidence="9 10">
    <name type="scientific">Rhodanobacter spathiphylli B39</name>
    <dbReference type="NCBI Taxonomy" id="1163407"/>
    <lineage>
        <taxon>Bacteria</taxon>
        <taxon>Pseudomonadati</taxon>
        <taxon>Pseudomonadota</taxon>
        <taxon>Gammaproteobacteria</taxon>
        <taxon>Lysobacterales</taxon>
        <taxon>Rhodanobacteraceae</taxon>
        <taxon>Rhodanobacter</taxon>
    </lineage>
</organism>
<comment type="caution">
    <text evidence="9">The sequence shown here is derived from an EMBL/GenBank/DDBJ whole genome shotgun (WGS) entry which is preliminary data.</text>
</comment>
<evidence type="ECO:0000256" key="8">
    <source>
        <dbReference type="SAM" id="Phobius"/>
    </source>
</evidence>
<reference evidence="9 10" key="1">
    <citation type="journal article" date="2012" name="J. Bacteriol.">
        <title>Genome sequences for six rhodanobacter strains, isolated from soils and the terrestrial subsurface, with variable denitrification capabilities.</title>
        <authorList>
            <person name="Kostka J.E."/>
            <person name="Green S.J."/>
            <person name="Rishishwar L."/>
            <person name="Prakash O."/>
            <person name="Katz L.S."/>
            <person name="Marino-Ramirez L."/>
            <person name="Jordan I.K."/>
            <person name="Munk C."/>
            <person name="Ivanova N."/>
            <person name="Mikhailova N."/>
            <person name="Watson D.B."/>
            <person name="Brown S.D."/>
            <person name="Palumbo A.V."/>
            <person name="Brooks S.C."/>
        </authorList>
    </citation>
    <scope>NUCLEOTIDE SEQUENCE [LARGE SCALE GENOMIC DNA]</scope>
    <source>
        <strain evidence="9 10">B39</strain>
    </source>
</reference>
<comment type="similarity">
    <text evidence="7">Belongs to the MIP/aquaporin (TC 1.A.8) family.</text>
</comment>
<dbReference type="SUPFAM" id="SSF81338">
    <property type="entry name" value="Aquaporin-like"/>
    <property type="match status" value="1"/>
</dbReference>
<dbReference type="GO" id="GO:0019755">
    <property type="term" value="P:one-carbon compound transport"/>
    <property type="evidence" value="ECO:0007669"/>
    <property type="project" value="UniProtKB-ARBA"/>
</dbReference>
<keyword evidence="5 8" id="KW-1133">Transmembrane helix</keyword>
<feature type="transmembrane region" description="Helical" evidence="8">
    <location>
        <begin position="30"/>
        <end position="50"/>
    </location>
</feature>
<dbReference type="InterPro" id="IPR000425">
    <property type="entry name" value="MIP"/>
</dbReference>
<comment type="subcellular location">
    <subcellularLocation>
        <location evidence="1">Endomembrane system</location>
        <topology evidence="1">Multi-pass membrane protein</topology>
    </subcellularLocation>
</comment>
<gene>
    <name evidence="9" type="ORF">UU7_00475</name>
</gene>
<evidence type="ECO:0000313" key="9">
    <source>
        <dbReference type="EMBL" id="EIL95368.1"/>
    </source>
</evidence>
<evidence type="ECO:0000256" key="5">
    <source>
        <dbReference type="ARBA" id="ARBA00022989"/>
    </source>
</evidence>
<evidence type="ECO:0000256" key="4">
    <source>
        <dbReference type="ARBA" id="ARBA00022737"/>
    </source>
</evidence>
<dbReference type="Proteomes" id="UP000003226">
    <property type="component" value="Unassembled WGS sequence"/>
</dbReference>
<dbReference type="InterPro" id="IPR023271">
    <property type="entry name" value="Aquaporin-like"/>
</dbReference>
<dbReference type="GO" id="GO:0016020">
    <property type="term" value="C:membrane"/>
    <property type="evidence" value="ECO:0007669"/>
    <property type="project" value="InterPro"/>
</dbReference>
<feature type="transmembrane region" description="Helical" evidence="8">
    <location>
        <begin position="137"/>
        <end position="158"/>
    </location>
</feature>
<dbReference type="PANTHER" id="PTHR45665:SF9">
    <property type="entry name" value="AQUAPORIN-8"/>
    <property type="match status" value="1"/>
</dbReference>
<evidence type="ECO:0000256" key="7">
    <source>
        <dbReference type="RuleBase" id="RU000477"/>
    </source>
</evidence>
<proteinExistence type="inferred from homology"/>
<dbReference type="GO" id="GO:0005737">
    <property type="term" value="C:cytoplasm"/>
    <property type="evidence" value="ECO:0007669"/>
    <property type="project" value="UniProtKB-ARBA"/>
</dbReference>
<evidence type="ECO:0000256" key="2">
    <source>
        <dbReference type="ARBA" id="ARBA00022448"/>
    </source>
</evidence>
<name>I4W7C7_9GAMM</name>
<keyword evidence="6 8" id="KW-0472">Membrane</keyword>
<keyword evidence="3 7" id="KW-0812">Transmembrane</keyword>
<dbReference type="AlphaFoldDB" id="I4W7C7"/>